<organism evidence="7 8">
    <name type="scientific">Croceitalea dokdonensis DOKDO 023</name>
    <dbReference type="NCBI Taxonomy" id="1300341"/>
    <lineage>
        <taxon>Bacteria</taxon>
        <taxon>Pseudomonadati</taxon>
        <taxon>Bacteroidota</taxon>
        <taxon>Flavobacteriia</taxon>
        <taxon>Flavobacteriales</taxon>
        <taxon>Flavobacteriaceae</taxon>
        <taxon>Croceitalea</taxon>
    </lineage>
</organism>
<dbReference type="GO" id="GO:0008909">
    <property type="term" value="F:isochorismate synthase activity"/>
    <property type="evidence" value="ECO:0007669"/>
    <property type="project" value="UniProtKB-EC"/>
</dbReference>
<comment type="similarity">
    <text evidence="2">Belongs to the isochorismate synthase family.</text>
</comment>
<reference evidence="7 8" key="1">
    <citation type="submission" date="2015-09" db="EMBL/GenBank/DDBJ databases">
        <title>Genome sequence of the marine flavobacterium Croceitalea dokdonensis DOKDO 023 that contains proton- and sodium-pumping rhodopsins.</title>
        <authorList>
            <person name="Kwon S.-K."/>
            <person name="Lee H.K."/>
            <person name="Kwak M.-J."/>
            <person name="Kim J.F."/>
        </authorList>
    </citation>
    <scope>NUCLEOTIDE SEQUENCE [LARGE SCALE GENOMIC DNA]</scope>
    <source>
        <strain evidence="7 8">DOKDO 023</strain>
    </source>
</reference>
<comment type="catalytic activity">
    <reaction evidence="1">
        <text>chorismate = isochorismate</text>
        <dbReference type="Rhea" id="RHEA:18985"/>
        <dbReference type="ChEBI" id="CHEBI:29748"/>
        <dbReference type="ChEBI" id="CHEBI:29780"/>
        <dbReference type="EC" id="5.4.4.2"/>
    </reaction>
</comment>
<evidence type="ECO:0000256" key="1">
    <source>
        <dbReference type="ARBA" id="ARBA00000799"/>
    </source>
</evidence>
<protein>
    <recommendedName>
        <fullName evidence="3">isochorismate synthase</fullName>
        <ecNumber evidence="3">5.4.4.2</ecNumber>
    </recommendedName>
    <alternativeName>
        <fullName evidence="5">Isochorismate mutase</fullName>
    </alternativeName>
</protein>
<gene>
    <name evidence="7" type="ORF">I595_115</name>
</gene>
<evidence type="ECO:0000256" key="5">
    <source>
        <dbReference type="ARBA" id="ARBA00041564"/>
    </source>
</evidence>
<dbReference type="STRING" id="1300341.I595_115"/>
<keyword evidence="8" id="KW-1185">Reference proteome</keyword>
<evidence type="ECO:0000313" key="7">
    <source>
        <dbReference type="EMBL" id="KPM33212.1"/>
    </source>
</evidence>
<dbReference type="NCBIfam" id="TIGR00543">
    <property type="entry name" value="isochor_syn"/>
    <property type="match status" value="1"/>
</dbReference>
<dbReference type="InterPro" id="IPR004561">
    <property type="entry name" value="IsoChor_synthase"/>
</dbReference>
<evidence type="ECO:0000256" key="3">
    <source>
        <dbReference type="ARBA" id="ARBA00012824"/>
    </source>
</evidence>
<dbReference type="Pfam" id="PF00425">
    <property type="entry name" value="Chorismate_bind"/>
    <property type="match status" value="1"/>
</dbReference>
<dbReference type="EC" id="5.4.4.2" evidence="3"/>
<evidence type="ECO:0000259" key="6">
    <source>
        <dbReference type="Pfam" id="PF00425"/>
    </source>
</evidence>
<sequence length="340" mass="38002">MTRAGEHLQKELPFVLFRRPNGKTVQGIFQNNQELLQTPDLKAAGFVFAPFNSNKTNVLIPKDHFMVANWQPSKATPENNGIPLTEVGKKKHIALVEKAINGIQDGQFQKVVVSRTVNLDIVCDAIAIFSKALNSYSNAFCYLWYHPKVGMWLGATPERLVAVEHQNFKTTALAGTLPYTHNEAPQWGTKEIKEQQMVTDFLYDQLTDHLSNMQVSATKTSRAGNLWHLKTDISGKLAPTSSLAEIVTKIHPTSAVCGLPKEAARDFIQKEEAYDREFYTGFLGELDLDGSAHLFVNLRCMQVHGKSIKIYVGGGITEESDPLQEWLETQNKSKTMLSLL</sequence>
<dbReference type="PANTHER" id="PTHR42839:SF2">
    <property type="entry name" value="ISOCHORISMATE SYNTHASE ENTC"/>
    <property type="match status" value="1"/>
</dbReference>
<evidence type="ECO:0000256" key="4">
    <source>
        <dbReference type="ARBA" id="ARBA00023235"/>
    </source>
</evidence>
<proteinExistence type="inferred from homology"/>
<dbReference type="PANTHER" id="PTHR42839">
    <property type="entry name" value="ISOCHORISMATE SYNTHASE ENTC"/>
    <property type="match status" value="1"/>
</dbReference>
<dbReference type="SUPFAM" id="SSF56322">
    <property type="entry name" value="ADC synthase"/>
    <property type="match status" value="1"/>
</dbReference>
<accession>A0A0N8H4F3</accession>
<feature type="domain" description="Chorismate-utilising enzyme C-terminal" evidence="6">
    <location>
        <begin position="90"/>
        <end position="332"/>
    </location>
</feature>
<dbReference type="AlphaFoldDB" id="A0A0N8H4F3"/>
<evidence type="ECO:0000313" key="8">
    <source>
        <dbReference type="Proteomes" id="UP000050280"/>
    </source>
</evidence>
<dbReference type="InterPro" id="IPR015890">
    <property type="entry name" value="Chorismate_C"/>
</dbReference>
<dbReference type="EMBL" id="LDJX01000001">
    <property type="protein sequence ID" value="KPM33212.1"/>
    <property type="molecule type" value="Genomic_DNA"/>
</dbReference>
<comment type="caution">
    <text evidence="7">The sequence shown here is derived from an EMBL/GenBank/DDBJ whole genome shotgun (WGS) entry which is preliminary data.</text>
</comment>
<keyword evidence="4" id="KW-0413">Isomerase</keyword>
<evidence type="ECO:0000256" key="2">
    <source>
        <dbReference type="ARBA" id="ARBA00005297"/>
    </source>
</evidence>
<dbReference type="Gene3D" id="3.60.120.10">
    <property type="entry name" value="Anthranilate synthase"/>
    <property type="match status" value="1"/>
</dbReference>
<dbReference type="Proteomes" id="UP000050280">
    <property type="component" value="Unassembled WGS sequence"/>
</dbReference>
<name>A0A0N8H4F3_9FLAO</name>
<dbReference type="PATRIC" id="fig|1300341.3.peg.114"/>
<dbReference type="InterPro" id="IPR005801">
    <property type="entry name" value="ADC_synthase"/>
</dbReference>